<accession>A0A2N5UPA3</accession>
<evidence type="ECO:0000313" key="1">
    <source>
        <dbReference type="EMBL" id="PLW39584.1"/>
    </source>
</evidence>
<dbReference type="Proteomes" id="UP000235392">
    <property type="component" value="Unassembled WGS sequence"/>
</dbReference>
<proteinExistence type="predicted"/>
<organism evidence="1 2">
    <name type="scientific">Puccinia coronata f. sp. avenae</name>
    <dbReference type="NCBI Taxonomy" id="200324"/>
    <lineage>
        <taxon>Eukaryota</taxon>
        <taxon>Fungi</taxon>
        <taxon>Dikarya</taxon>
        <taxon>Basidiomycota</taxon>
        <taxon>Pucciniomycotina</taxon>
        <taxon>Pucciniomycetes</taxon>
        <taxon>Pucciniales</taxon>
        <taxon>Pucciniaceae</taxon>
        <taxon>Puccinia</taxon>
    </lineage>
</organism>
<evidence type="ECO:0000313" key="2">
    <source>
        <dbReference type="Proteomes" id="UP000235392"/>
    </source>
</evidence>
<reference evidence="1 2" key="1">
    <citation type="submission" date="2017-11" db="EMBL/GenBank/DDBJ databases">
        <title>De novo assembly and phasing of dikaryotic genomes from two isolates of Puccinia coronata f. sp. avenae, the causal agent of oat crown rust.</title>
        <authorList>
            <person name="Miller M.E."/>
            <person name="Zhang Y."/>
            <person name="Omidvar V."/>
            <person name="Sperschneider J."/>
            <person name="Schwessinger B."/>
            <person name="Raley C."/>
            <person name="Palmer J.M."/>
            <person name="Garnica D."/>
            <person name="Upadhyaya N."/>
            <person name="Rathjen J."/>
            <person name="Taylor J.M."/>
            <person name="Park R.F."/>
            <person name="Dodds P.N."/>
            <person name="Hirsch C.D."/>
            <person name="Kianian S.F."/>
            <person name="Figueroa M."/>
        </authorList>
    </citation>
    <scope>NUCLEOTIDE SEQUENCE [LARGE SCALE GENOMIC DNA]</scope>
    <source>
        <strain evidence="1">12SD80</strain>
    </source>
</reference>
<gene>
    <name evidence="1" type="ORF">PCASD_08807</name>
</gene>
<name>A0A2N5UPA3_9BASI</name>
<dbReference type="EMBL" id="PGCI01000113">
    <property type="protein sequence ID" value="PLW39584.1"/>
    <property type="molecule type" value="Genomic_DNA"/>
</dbReference>
<sequence length="170" mass="18424">MSPFTNFAPANHIISPSENSTLPASSTKKILIVQKRKTSQGCRMLGIATRPLVDNNVVASVVIRLPLPRNVLQVGIFRARLPTVHSSYSAISSSLSKHKLARKGTEKQNLLPIPPALIRQVVPSAISPNFGGDIPQSDPRVLLPTLKTQLLISLRPSSANQLFHSKRAGQ</sequence>
<comment type="caution">
    <text evidence="1">The sequence shown here is derived from an EMBL/GenBank/DDBJ whole genome shotgun (WGS) entry which is preliminary data.</text>
</comment>
<protein>
    <submittedName>
        <fullName evidence="1">Uncharacterized protein</fullName>
    </submittedName>
</protein>
<dbReference type="AlphaFoldDB" id="A0A2N5UPA3"/>